<protein>
    <submittedName>
        <fullName evidence="16">TonB-dependent receptor</fullName>
    </submittedName>
</protein>
<organism evidence="16 17">
    <name type="scientific">Sphingosinicella rhizophila</name>
    <dbReference type="NCBI Taxonomy" id="3050082"/>
    <lineage>
        <taxon>Bacteria</taxon>
        <taxon>Pseudomonadati</taxon>
        <taxon>Pseudomonadota</taxon>
        <taxon>Alphaproteobacteria</taxon>
        <taxon>Sphingomonadales</taxon>
        <taxon>Sphingosinicellaceae</taxon>
        <taxon>Sphingosinicella</taxon>
    </lineage>
</organism>
<comment type="caution">
    <text evidence="16">The sequence shown here is derived from an EMBL/GenBank/DDBJ whole genome shotgun (WGS) entry which is preliminary data.</text>
</comment>
<keyword evidence="10 11" id="KW-0998">Cell outer membrane</keyword>
<dbReference type="CDD" id="cd01347">
    <property type="entry name" value="ligand_gated_channel"/>
    <property type="match status" value="1"/>
</dbReference>
<feature type="signal peptide" evidence="14">
    <location>
        <begin position="1"/>
        <end position="29"/>
    </location>
</feature>
<dbReference type="InterPro" id="IPR000531">
    <property type="entry name" value="Beta-barrel_TonB"/>
</dbReference>
<evidence type="ECO:0000256" key="11">
    <source>
        <dbReference type="PROSITE-ProRule" id="PRU01360"/>
    </source>
</evidence>
<feature type="region of interest" description="Disordered" evidence="13">
    <location>
        <begin position="114"/>
        <end position="138"/>
    </location>
</feature>
<dbReference type="InterPro" id="IPR012910">
    <property type="entry name" value="Plug_dom"/>
</dbReference>
<evidence type="ECO:0000256" key="12">
    <source>
        <dbReference type="RuleBase" id="RU003357"/>
    </source>
</evidence>
<reference evidence="16 17" key="1">
    <citation type="submission" date="2023-05" db="EMBL/GenBank/DDBJ databases">
        <authorList>
            <person name="Guo Y."/>
        </authorList>
    </citation>
    <scope>NUCLEOTIDE SEQUENCE [LARGE SCALE GENOMIC DNA]</scope>
    <source>
        <strain evidence="16 17">GR2756</strain>
    </source>
</reference>
<evidence type="ECO:0000256" key="6">
    <source>
        <dbReference type="ARBA" id="ARBA00023004"/>
    </source>
</evidence>
<evidence type="ECO:0000256" key="1">
    <source>
        <dbReference type="ARBA" id="ARBA00004571"/>
    </source>
</evidence>
<keyword evidence="16" id="KW-0675">Receptor</keyword>
<dbReference type="Gene3D" id="3.55.50.30">
    <property type="match status" value="1"/>
</dbReference>
<keyword evidence="7" id="KW-0406">Ion transport</keyword>
<evidence type="ECO:0000256" key="8">
    <source>
        <dbReference type="ARBA" id="ARBA00023077"/>
    </source>
</evidence>
<evidence type="ECO:0000256" key="5">
    <source>
        <dbReference type="ARBA" id="ARBA00022692"/>
    </source>
</evidence>
<dbReference type="InterPro" id="IPR036942">
    <property type="entry name" value="Beta-barrel_TonB_sf"/>
</dbReference>
<dbReference type="Pfam" id="PF00593">
    <property type="entry name" value="TonB_dep_Rec_b-barrel"/>
    <property type="match status" value="1"/>
</dbReference>
<dbReference type="EMBL" id="JAVUPU010000010">
    <property type="protein sequence ID" value="MDT9600629.1"/>
    <property type="molecule type" value="Genomic_DNA"/>
</dbReference>
<dbReference type="InterPro" id="IPR039426">
    <property type="entry name" value="TonB-dep_rcpt-like"/>
</dbReference>
<dbReference type="PANTHER" id="PTHR32552:SF81">
    <property type="entry name" value="TONB-DEPENDENT OUTER MEMBRANE RECEPTOR"/>
    <property type="match status" value="1"/>
</dbReference>
<evidence type="ECO:0000259" key="15">
    <source>
        <dbReference type="SMART" id="SM00965"/>
    </source>
</evidence>
<keyword evidence="3 11" id="KW-1134">Transmembrane beta strand</keyword>
<feature type="chain" id="PRO_5046157935" evidence="14">
    <location>
        <begin position="30"/>
        <end position="874"/>
    </location>
</feature>
<evidence type="ECO:0000256" key="7">
    <source>
        <dbReference type="ARBA" id="ARBA00023065"/>
    </source>
</evidence>
<dbReference type="SUPFAM" id="SSF56935">
    <property type="entry name" value="Porins"/>
    <property type="match status" value="1"/>
</dbReference>
<evidence type="ECO:0000313" key="17">
    <source>
        <dbReference type="Proteomes" id="UP001259572"/>
    </source>
</evidence>
<dbReference type="Pfam" id="PF07715">
    <property type="entry name" value="Plug"/>
    <property type="match status" value="1"/>
</dbReference>
<evidence type="ECO:0000256" key="13">
    <source>
        <dbReference type="SAM" id="MobiDB-lite"/>
    </source>
</evidence>
<dbReference type="RefSeq" id="WP_315727995.1">
    <property type="nucleotide sequence ID" value="NZ_JAVUPU010000010.1"/>
</dbReference>
<dbReference type="SMART" id="SM00965">
    <property type="entry name" value="STN"/>
    <property type="match status" value="1"/>
</dbReference>
<sequence>MNPNFRLRAALACGWLVSSATIAVAPAVAQQRVAIDIPAQSAAKAITKLGRITGTQIMFDYGQMKGVRSNAVRGTTGAREALQVMLRGTPFEAAQTASGALVVRPIRTASLTPAQAELPASEVATAQPGQSPGDDPAMDAVPEAEIVVTARKSSERVQDVPISITAMSGRSLRDRGAFDIQDVLRSVPGMSNSGAERGLSRYTIRGLSTYASSPTTGIYLDDVSLVTISTTFSGGFDPVLFDMQRIEVLKGPQGTLYGGSAMGGAIKYVSVTPDLDRFGVDGAVGAAVTAHGSPSYHGEAVINAPIVAGKLALRAGFYYRHEGGYVDAEPGIVQTTGLSSTPFPIYTPLRQDALSTRDEEDINYSNTYAVRASLEWQPDESWSIRPQIFHQNYKQADNSHFFLGREGFVSSFRFEQPTRDKATVYSLNIQKDLGDVQLTSLTSQFDRRFSYVRDYSFFIGSLVPIVFPFTSYNLSDSDTSTFSQEFRIGSNKGPGSRLKWIVGAYYSSQDDRLVQSVDAPGTAPIFGTETLYFGDTFTNTKQYALFGEATYTLFDRLDITAGVRIFKVKQLVDAINDGPFNGGLTQVDGREGSEDGVNPKFGLSYRFTPDNMVFASAAKGFRPGGPNRYPINPAVCGDDLAELGLTDAPDTYESDNLWTYEAGSKNMFGNGRITLNASAYLTKWKKIQQQIGLACGFGFNANVGSAEIKGFELEGRFQVLPGLELGGTAAYTHTEVTDAAAGTGAENGDALPEVPKWMATAFAGYSTEVGDGWDLSIRGEYQYQSKAAYSFDETFPVTFSDGVVGDIPTPFMNREAYDVVNLYASIGRGGMRFRLYANNILDARPLLDADTATGSDRARTIRPRTIGVELSKSF</sequence>
<name>A0ABU3QB82_9SPHN</name>
<evidence type="ECO:0000256" key="4">
    <source>
        <dbReference type="ARBA" id="ARBA00022496"/>
    </source>
</evidence>
<evidence type="ECO:0000313" key="16">
    <source>
        <dbReference type="EMBL" id="MDT9600629.1"/>
    </source>
</evidence>
<dbReference type="InterPro" id="IPR011662">
    <property type="entry name" value="Secretin/TonB_short_N"/>
</dbReference>
<evidence type="ECO:0000256" key="3">
    <source>
        <dbReference type="ARBA" id="ARBA00022452"/>
    </source>
</evidence>
<evidence type="ECO:0000256" key="10">
    <source>
        <dbReference type="ARBA" id="ARBA00023237"/>
    </source>
</evidence>
<keyword evidence="5 11" id="KW-0812">Transmembrane</keyword>
<dbReference type="Gene3D" id="2.40.170.20">
    <property type="entry name" value="TonB-dependent receptor, beta-barrel domain"/>
    <property type="match status" value="1"/>
</dbReference>
<proteinExistence type="inferred from homology"/>
<evidence type="ECO:0000256" key="2">
    <source>
        <dbReference type="ARBA" id="ARBA00022448"/>
    </source>
</evidence>
<gene>
    <name evidence="16" type="ORF">RQX22_16835</name>
</gene>
<keyword evidence="9 11" id="KW-0472">Membrane</keyword>
<keyword evidence="4" id="KW-0410">Iron transport</keyword>
<keyword evidence="6" id="KW-0408">Iron</keyword>
<evidence type="ECO:0000256" key="9">
    <source>
        <dbReference type="ARBA" id="ARBA00023136"/>
    </source>
</evidence>
<keyword evidence="2 11" id="KW-0813">Transport</keyword>
<keyword evidence="8 12" id="KW-0798">TonB box</keyword>
<feature type="domain" description="Secretin/TonB short N-terminal" evidence="15">
    <location>
        <begin position="55"/>
        <end position="106"/>
    </location>
</feature>
<keyword evidence="14" id="KW-0732">Signal</keyword>
<dbReference type="PANTHER" id="PTHR32552">
    <property type="entry name" value="FERRICHROME IRON RECEPTOR-RELATED"/>
    <property type="match status" value="1"/>
</dbReference>
<comment type="similarity">
    <text evidence="11 12">Belongs to the TonB-dependent receptor family.</text>
</comment>
<dbReference type="Proteomes" id="UP001259572">
    <property type="component" value="Unassembled WGS sequence"/>
</dbReference>
<dbReference type="PROSITE" id="PS52016">
    <property type="entry name" value="TONB_DEPENDENT_REC_3"/>
    <property type="match status" value="1"/>
</dbReference>
<evidence type="ECO:0000256" key="14">
    <source>
        <dbReference type="SAM" id="SignalP"/>
    </source>
</evidence>
<keyword evidence="17" id="KW-1185">Reference proteome</keyword>
<comment type="subcellular location">
    <subcellularLocation>
        <location evidence="1 11">Cell outer membrane</location>
        <topology evidence="1 11">Multi-pass membrane protein</topology>
    </subcellularLocation>
</comment>
<accession>A0ABU3QB82</accession>